<dbReference type="AlphaFoldDB" id="A0A2N0SAJ2"/>
<feature type="signal peptide" evidence="1">
    <location>
        <begin position="1"/>
        <end position="20"/>
    </location>
</feature>
<keyword evidence="1" id="KW-0732">Signal</keyword>
<name>A0A2N0SAJ2_9GLOM</name>
<protein>
    <submittedName>
        <fullName evidence="2">Uncharacterized protein</fullName>
    </submittedName>
</protein>
<evidence type="ECO:0000256" key="1">
    <source>
        <dbReference type="SAM" id="SignalP"/>
    </source>
</evidence>
<dbReference type="Proteomes" id="UP000232688">
    <property type="component" value="Unassembled WGS sequence"/>
</dbReference>
<accession>A0A2N0SAJ2</accession>
<feature type="chain" id="PRO_5015000485" evidence="1">
    <location>
        <begin position="21"/>
        <end position="56"/>
    </location>
</feature>
<proteinExistence type="predicted"/>
<dbReference type="EMBL" id="LLXH01000119">
    <property type="protein sequence ID" value="PKC72580.1"/>
    <property type="molecule type" value="Genomic_DNA"/>
</dbReference>
<sequence length="56" mass="6389">MQQILKVFIVILAFIFAVIALPIQKRCFPCHPRNCGSLLSDKCPVKSCRNGKLCYY</sequence>
<reference evidence="2 3" key="1">
    <citation type="submission" date="2017-10" db="EMBL/GenBank/DDBJ databases">
        <title>Extensive intraspecific genome diversity in a model arbuscular mycorrhizal fungus.</title>
        <authorList>
            <person name="Chen E.C.H."/>
            <person name="Morin E."/>
            <person name="Baudet D."/>
            <person name="Noel J."/>
            <person name="Ndikumana S."/>
            <person name="Charron P."/>
            <person name="St-Onge C."/>
            <person name="Giorgi J."/>
            <person name="Grigoriev I.V."/>
            <person name="Roux C."/>
            <person name="Martin F.M."/>
            <person name="Corradi N."/>
        </authorList>
    </citation>
    <scope>NUCLEOTIDE SEQUENCE [LARGE SCALE GENOMIC DNA]</scope>
    <source>
        <strain evidence="2 3">A1</strain>
    </source>
</reference>
<evidence type="ECO:0000313" key="2">
    <source>
        <dbReference type="EMBL" id="PKC72580.1"/>
    </source>
</evidence>
<dbReference type="VEuPathDB" id="FungiDB:RhiirA1_26214"/>
<evidence type="ECO:0000313" key="3">
    <source>
        <dbReference type="Proteomes" id="UP000232688"/>
    </source>
</evidence>
<gene>
    <name evidence="2" type="ORF">RhiirA1_26214</name>
</gene>
<reference evidence="2 3" key="2">
    <citation type="submission" date="2017-10" db="EMBL/GenBank/DDBJ databases">
        <title>Genome analyses suggest a sexual origin of heterokaryosis in a supposedly ancient asexual fungus.</title>
        <authorList>
            <person name="Corradi N."/>
            <person name="Sedzielewska K."/>
            <person name="Noel J."/>
            <person name="Charron P."/>
            <person name="Farinelli L."/>
            <person name="Marton T."/>
            <person name="Kruger M."/>
            <person name="Pelin A."/>
            <person name="Brachmann A."/>
            <person name="Corradi N."/>
        </authorList>
    </citation>
    <scope>NUCLEOTIDE SEQUENCE [LARGE SCALE GENOMIC DNA]</scope>
    <source>
        <strain evidence="2 3">A1</strain>
    </source>
</reference>
<comment type="caution">
    <text evidence="2">The sequence shown here is derived from an EMBL/GenBank/DDBJ whole genome shotgun (WGS) entry which is preliminary data.</text>
</comment>
<organism evidence="2 3">
    <name type="scientific">Rhizophagus irregularis</name>
    <dbReference type="NCBI Taxonomy" id="588596"/>
    <lineage>
        <taxon>Eukaryota</taxon>
        <taxon>Fungi</taxon>
        <taxon>Fungi incertae sedis</taxon>
        <taxon>Mucoromycota</taxon>
        <taxon>Glomeromycotina</taxon>
        <taxon>Glomeromycetes</taxon>
        <taxon>Glomerales</taxon>
        <taxon>Glomeraceae</taxon>
        <taxon>Rhizophagus</taxon>
    </lineage>
</organism>